<evidence type="ECO:0000256" key="1">
    <source>
        <dbReference type="SAM" id="MobiDB-lite"/>
    </source>
</evidence>
<feature type="domain" description="SMODS-associated and fused to various effectors" evidence="2">
    <location>
        <begin position="80"/>
        <end position="261"/>
    </location>
</feature>
<name>A0A1H5PH01_9MICC</name>
<feature type="region of interest" description="Disordered" evidence="1">
    <location>
        <begin position="258"/>
        <end position="286"/>
    </location>
</feature>
<evidence type="ECO:0000259" key="2">
    <source>
        <dbReference type="Pfam" id="PF18145"/>
    </source>
</evidence>
<accession>A0A1H5PH01</accession>
<feature type="compositionally biased region" description="Basic residues" evidence="1">
    <location>
        <begin position="270"/>
        <end position="286"/>
    </location>
</feature>
<evidence type="ECO:0000313" key="4">
    <source>
        <dbReference type="Proteomes" id="UP000182725"/>
    </source>
</evidence>
<dbReference type="Proteomes" id="UP000182725">
    <property type="component" value="Unassembled WGS sequence"/>
</dbReference>
<dbReference type="NCBIfam" id="NF033611">
    <property type="entry name" value="SAVED"/>
    <property type="match status" value="1"/>
</dbReference>
<reference evidence="3 4" key="1">
    <citation type="submission" date="2016-10" db="EMBL/GenBank/DDBJ databases">
        <authorList>
            <person name="de Groot N.N."/>
        </authorList>
    </citation>
    <scope>NUCLEOTIDE SEQUENCE [LARGE SCALE GENOMIC DNA]</scope>
    <source>
        <strain evidence="3 4">DSM 22274</strain>
    </source>
</reference>
<evidence type="ECO:0000313" key="3">
    <source>
        <dbReference type="EMBL" id="SEF13006.1"/>
    </source>
</evidence>
<dbReference type="InterPro" id="IPR040836">
    <property type="entry name" value="SAVED"/>
</dbReference>
<proteinExistence type="predicted"/>
<gene>
    <name evidence="3" type="ORF">SAMN04489740_4316</name>
</gene>
<dbReference type="EMBL" id="FNTV01000002">
    <property type="protein sequence ID" value="SEF13006.1"/>
    <property type="molecule type" value="Genomic_DNA"/>
</dbReference>
<dbReference type="AlphaFoldDB" id="A0A1H5PH01"/>
<dbReference type="Pfam" id="PF18145">
    <property type="entry name" value="SAVED"/>
    <property type="match status" value="1"/>
</dbReference>
<dbReference type="RefSeq" id="WP_074713787.1">
    <property type="nucleotide sequence ID" value="NZ_FNTV01000002.1"/>
</dbReference>
<protein>
    <recommendedName>
        <fullName evidence="2">SMODS-associated and fused to various effectors domain-containing protein</fullName>
    </recommendedName>
</protein>
<sequence length="286" mass="31095">MLENTSELEIARDLLMHRIEQRKPTIRTENRAFTIRVQSRPTSFATDADNEDLHMRVNAAEHGRLPSPEGLHLLRKTLPLISDALYGARAPCAQIFGGAHLSISLALGTALPGTKFGIFEAIDTRNEAWGSEAGQADPLNNVISVEEIVLPAAPAASAHERIAICISLSSGADRMAFDQLVRTSPYEITKTAMVTATTTKIDAREAGRLSASIAQHIKQFAADSGRAEVHLAFQGPYPMAVLIGRHLNTLRTVACEWDDEDGKPPVHSAPHSRPRASQRSYHKSAA</sequence>
<organism evidence="3 4">
    <name type="scientific">Arthrobacter alpinus</name>
    <dbReference type="NCBI Taxonomy" id="656366"/>
    <lineage>
        <taxon>Bacteria</taxon>
        <taxon>Bacillati</taxon>
        <taxon>Actinomycetota</taxon>
        <taxon>Actinomycetes</taxon>
        <taxon>Micrococcales</taxon>
        <taxon>Micrococcaceae</taxon>
        <taxon>Arthrobacter</taxon>
    </lineage>
</organism>